<dbReference type="KEGG" id="cvn:111099799"/>
<evidence type="ECO:0000256" key="1">
    <source>
        <dbReference type="SAM" id="MobiDB-lite"/>
    </source>
</evidence>
<dbReference type="AlphaFoldDB" id="A0A8B8A680"/>
<name>A0A8B8A680_CRAVI</name>
<sequence>MEERKANWTEESVNILVDMITDAERWAIIRGKFGPSLTIQSKQKMWMEIAERVNSSSSCLRTVKDVKKKWQDIQSQTKKKEANRKSEMRKTGGGPHPSELKPWEEKIVAVLSSEVISGVEGGYDSLDTDDHISGTSVGLGEKRKLDEMILIEGFEVPISESKRPSSCATSNEPERFVQQFVPSCTRTTTCGEGSSKRQRYIKKDVVGNSSEYAVKDRIIQLEEEKLKIMKEQLSIEKKKLCILEDYVAWRKQQGHSPSVSPVIKGLIEF</sequence>
<accession>A0A8B8A680</accession>
<dbReference type="Pfam" id="PF13873">
    <property type="entry name" value="Myb_DNA-bind_5"/>
    <property type="match status" value="1"/>
</dbReference>
<feature type="compositionally biased region" description="Basic and acidic residues" evidence="1">
    <location>
        <begin position="78"/>
        <end position="90"/>
    </location>
</feature>
<reference evidence="4" key="1">
    <citation type="submission" date="2025-08" db="UniProtKB">
        <authorList>
            <consortium name="RefSeq"/>
        </authorList>
    </citation>
    <scope>IDENTIFICATION</scope>
    <source>
        <tissue evidence="4">Whole sample</tissue>
    </source>
</reference>
<dbReference type="PROSITE" id="PS50090">
    <property type="entry name" value="MYB_LIKE"/>
    <property type="match status" value="1"/>
</dbReference>
<dbReference type="PANTHER" id="PTHR23098:SF16">
    <property type="entry name" value="REGULATORY PROTEIN ZESTE"/>
    <property type="match status" value="1"/>
</dbReference>
<organism evidence="3 4">
    <name type="scientific">Crassostrea virginica</name>
    <name type="common">Eastern oyster</name>
    <dbReference type="NCBI Taxonomy" id="6565"/>
    <lineage>
        <taxon>Eukaryota</taxon>
        <taxon>Metazoa</taxon>
        <taxon>Spiralia</taxon>
        <taxon>Lophotrochozoa</taxon>
        <taxon>Mollusca</taxon>
        <taxon>Bivalvia</taxon>
        <taxon>Autobranchia</taxon>
        <taxon>Pteriomorphia</taxon>
        <taxon>Ostreida</taxon>
        <taxon>Ostreoidea</taxon>
        <taxon>Ostreidae</taxon>
        <taxon>Crassostrea</taxon>
    </lineage>
</organism>
<dbReference type="Proteomes" id="UP000694844">
    <property type="component" value="Chromosome 6"/>
</dbReference>
<dbReference type="OrthoDB" id="6147913at2759"/>
<keyword evidence="3" id="KW-1185">Reference proteome</keyword>
<feature type="region of interest" description="Disordered" evidence="1">
    <location>
        <begin position="71"/>
        <end position="101"/>
    </location>
</feature>
<gene>
    <name evidence="4" type="primary">LOC111099799</name>
</gene>
<feature type="domain" description="Myb-like" evidence="2">
    <location>
        <begin position="1"/>
        <end position="74"/>
    </location>
</feature>
<dbReference type="InterPro" id="IPR001005">
    <property type="entry name" value="SANT/Myb"/>
</dbReference>
<dbReference type="PANTHER" id="PTHR23098">
    <property type="entry name" value="AGAP001331-PA-RELATED"/>
    <property type="match status" value="1"/>
</dbReference>
<dbReference type="Gene3D" id="1.10.10.60">
    <property type="entry name" value="Homeodomain-like"/>
    <property type="match status" value="1"/>
</dbReference>
<evidence type="ECO:0000313" key="3">
    <source>
        <dbReference type="Proteomes" id="UP000694844"/>
    </source>
</evidence>
<dbReference type="GO" id="GO:0005634">
    <property type="term" value="C:nucleus"/>
    <property type="evidence" value="ECO:0007669"/>
    <property type="project" value="TreeGrafter"/>
</dbReference>
<evidence type="ECO:0000259" key="2">
    <source>
        <dbReference type="PROSITE" id="PS50090"/>
    </source>
</evidence>
<dbReference type="InterPro" id="IPR028002">
    <property type="entry name" value="Myb_DNA-bind_5"/>
</dbReference>
<evidence type="ECO:0000313" key="4">
    <source>
        <dbReference type="RefSeq" id="XP_022286971.1"/>
    </source>
</evidence>
<dbReference type="GeneID" id="111099799"/>
<protein>
    <submittedName>
        <fullName evidence="4">Uncharacterized protein LOC111099799</fullName>
    </submittedName>
</protein>
<proteinExistence type="predicted"/>
<dbReference type="RefSeq" id="XP_022286971.1">
    <property type="nucleotide sequence ID" value="XM_022431263.1"/>
</dbReference>